<dbReference type="SMART" id="SM00332">
    <property type="entry name" value="PP2Cc"/>
    <property type="match status" value="1"/>
</dbReference>
<evidence type="ECO:0000313" key="8">
    <source>
        <dbReference type="EMBL" id="TXF13198.1"/>
    </source>
</evidence>
<organism evidence="8 9">
    <name type="scientific">Pelomicrobium methylotrophicum</name>
    <dbReference type="NCBI Taxonomy" id="2602750"/>
    <lineage>
        <taxon>Bacteria</taxon>
        <taxon>Pseudomonadati</taxon>
        <taxon>Pseudomonadota</taxon>
        <taxon>Hydrogenophilia</taxon>
        <taxon>Hydrogenophilia incertae sedis</taxon>
        <taxon>Pelomicrobium</taxon>
    </lineage>
</organism>
<keyword evidence="9" id="KW-1185">Reference proteome</keyword>
<feature type="transmembrane region" description="Helical" evidence="5">
    <location>
        <begin position="540"/>
        <end position="562"/>
    </location>
</feature>
<keyword evidence="4" id="KW-0067">ATP-binding</keyword>
<dbReference type="SUPFAM" id="SSF56112">
    <property type="entry name" value="Protein kinase-like (PK-like)"/>
    <property type="match status" value="1"/>
</dbReference>
<dbReference type="Gene3D" id="3.60.40.10">
    <property type="entry name" value="PPM-type phosphatase domain"/>
    <property type="match status" value="1"/>
</dbReference>
<dbReference type="GO" id="GO:0004674">
    <property type="term" value="F:protein serine/threonine kinase activity"/>
    <property type="evidence" value="ECO:0007669"/>
    <property type="project" value="TreeGrafter"/>
</dbReference>
<dbReference type="PROSITE" id="PS50011">
    <property type="entry name" value="PROTEIN_KINASE_DOM"/>
    <property type="match status" value="1"/>
</dbReference>
<keyword evidence="3 8" id="KW-0418">Kinase</keyword>
<evidence type="ECO:0000256" key="5">
    <source>
        <dbReference type="SAM" id="Phobius"/>
    </source>
</evidence>
<evidence type="ECO:0000313" key="9">
    <source>
        <dbReference type="Proteomes" id="UP000321201"/>
    </source>
</evidence>
<dbReference type="InterPro" id="IPR011009">
    <property type="entry name" value="Kinase-like_dom_sf"/>
</dbReference>
<evidence type="ECO:0000256" key="1">
    <source>
        <dbReference type="ARBA" id="ARBA00022679"/>
    </source>
</evidence>
<accession>A0A5C7EY34</accession>
<dbReference type="InterPro" id="IPR036457">
    <property type="entry name" value="PPM-type-like_dom_sf"/>
</dbReference>
<keyword evidence="2" id="KW-0547">Nucleotide-binding</keyword>
<comment type="caution">
    <text evidence="8">The sequence shown here is derived from an EMBL/GenBank/DDBJ whole genome shotgun (WGS) entry which is preliminary data.</text>
</comment>
<dbReference type="RefSeq" id="WP_147798840.1">
    <property type="nucleotide sequence ID" value="NZ_VPFL01000003.1"/>
</dbReference>
<dbReference type="SUPFAM" id="SSF81606">
    <property type="entry name" value="PP2C-like"/>
    <property type="match status" value="1"/>
</dbReference>
<dbReference type="AlphaFoldDB" id="A0A5C7EY34"/>
<feature type="domain" description="PPM-type phosphatase" evidence="7">
    <location>
        <begin position="6"/>
        <end position="232"/>
    </location>
</feature>
<feature type="domain" description="Protein kinase" evidence="6">
    <location>
        <begin position="265"/>
        <end position="521"/>
    </location>
</feature>
<evidence type="ECO:0000259" key="6">
    <source>
        <dbReference type="PROSITE" id="PS50011"/>
    </source>
</evidence>
<evidence type="ECO:0000256" key="2">
    <source>
        <dbReference type="ARBA" id="ARBA00022741"/>
    </source>
</evidence>
<evidence type="ECO:0000256" key="4">
    <source>
        <dbReference type="ARBA" id="ARBA00022840"/>
    </source>
</evidence>
<dbReference type="InParanoid" id="A0A5C7EY34"/>
<keyword evidence="1" id="KW-0808">Transferase</keyword>
<dbReference type="CDD" id="cd00143">
    <property type="entry name" value="PP2Cc"/>
    <property type="match status" value="1"/>
</dbReference>
<evidence type="ECO:0000259" key="7">
    <source>
        <dbReference type="PROSITE" id="PS51746"/>
    </source>
</evidence>
<gene>
    <name evidence="8" type="ORF">FR698_02900</name>
</gene>
<protein>
    <submittedName>
        <fullName evidence="8">Bifunctional protein-serine/threonine kinase/phosphatase</fullName>
    </submittedName>
</protein>
<keyword evidence="5" id="KW-0812">Transmembrane</keyword>
<dbReference type="OrthoDB" id="5293405at2"/>
<dbReference type="Gene3D" id="1.10.510.10">
    <property type="entry name" value="Transferase(Phosphotransferase) domain 1"/>
    <property type="match status" value="1"/>
</dbReference>
<dbReference type="Pfam" id="PF00069">
    <property type="entry name" value="Pkinase"/>
    <property type="match status" value="1"/>
</dbReference>
<dbReference type="Proteomes" id="UP000321201">
    <property type="component" value="Unassembled WGS sequence"/>
</dbReference>
<dbReference type="SMART" id="SM00331">
    <property type="entry name" value="PP2C_SIG"/>
    <property type="match status" value="1"/>
</dbReference>
<keyword evidence="5" id="KW-1133">Transmembrane helix</keyword>
<dbReference type="GO" id="GO:0005524">
    <property type="term" value="F:ATP binding"/>
    <property type="evidence" value="ECO:0007669"/>
    <property type="project" value="UniProtKB-KW"/>
</dbReference>
<dbReference type="Pfam" id="PF13672">
    <property type="entry name" value="PP2C_2"/>
    <property type="match status" value="1"/>
</dbReference>
<dbReference type="PANTHER" id="PTHR43289">
    <property type="entry name" value="MITOGEN-ACTIVATED PROTEIN KINASE KINASE KINASE 20-RELATED"/>
    <property type="match status" value="1"/>
</dbReference>
<dbReference type="CDD" id="cd14014">
    <property type="entry name" value="STKc_PknB_like"/>
    <property type="match status" value="1"/>
</dbReference>
<dbReference type="InterPro" id="IPR001932">
    <property type="entry name" value="PPM-type_phosphatase-like_dom"/>
</dbReference>
<sequence>MRLEVEFGHATEAGRRSRNEDCFGVVTPEDEQRWSKGLAFAVADGVSGNGGGREAAEYTVRGVLSDYYATPDTWNISYALDKVLAAINRWLLAQSAAHRDLAGMASTLSLLVLRGNRYWLAHVGDTRVYRLRGGSIEQLTSDHVWERPDLRHVLRRAVGLDEHLAVDYSEGELAAGDVFLLATDGVWEALGDRRIHEILLVYGHPRSAAETLVREALARGGHDNATALVVRVSGVPPEEWRDLVSLGRQLPLPPRLKPGQRIDDFLVEALLHESRATLLYRVRHAETGQRLVLKTLQPALQDDRQRCEALLSEEWLAKRVLAHYFPQVVPLAPGSRNFLYYVMTYHPGATLEQHLDRGRHFSVAETVRIGIRLGKALGELHRMQVLHRDVKPANLHLGADGRLRVLDLGAAVHAGEAGRAVLDNPGTPSFMAPERIAGETATVQADLYGAGVSLYYLLTRRYPYGEVEPFQRPRFGDPVPPSRYRPDIPPWLENVLLKAVARNPRHRFETAEEMVLALEYGAQRPVAVRRRTPLAERDPLILWQWVALASLAVNLVLVYLYLAGS</sequence>
<proteinExistence type="predicted"/>
<dbReference type="PANTHER" id="PTHR43289:SF34">
    <property type="entry name" value="SERINE_THREONINE-PROTEIN KINASE YBDM-RELATED"/>
    <property type="match status" value="1"/>
</dbReference>
<dbReference type="InterPro" id="IPR000719">
    <property type="entry name" value="Prot_kinase_dom"/>
</dbReference>
<dbReference type="EMBL" id="VPFL01000003">
    <property type="protein sequence ID" value="TXF13198.1"/>
    <property type="molecule type" value="Genomic_DNA"/>
</dbReference>
<keyword evidence="5" id="KW-0472">Membrane</keyword>
<reference evidence="8 9" key="1">
    <citation type="submission" date="2019-08" db="EMBL/GenBank/DDBJ databases">
        <title>Pelomicrobium methylotrophicum gen. nov., sp. nov. a moderately thermophilic, facultatively anaerobic, lithoautotrophic and methylotrophic bacterium isolated from a terrestrial mud volcano.</title>
        <authorList>
            <person name="Slobodkina G.B."/>
            <person name="Merkel A.Y."/>
            <person name="Slobodkin A.I."/>
        </authorList>
    </citation>
    <scope>NUCLEOTIDE SEQUENCE [LARGE SCALE GENOMIC DNA]</scope>
    <source>
        <strain evidence="8 9">SM250</strain>
    </source>
</reference>
<dbReference type="SMART" id="SM00220">
    <property type="entry name" value="S_TKc"/>
    <property type="match status" value="1"/>
</dbReference>
<name>A0A5C7EY34_9PROT</name>
<dbReference type="PROSITE" id="PS51746">
    <property type="entry name" value="PPM_2"/>
    <property type="match status" value="1"/>
</dbReference>
<evidence type="ECO:0000256" key="3">
    <source>
        <dbReference type="ARBA" id="ARBA00022777"/>
    </source>
</evidence>